<proteinExistence type="predicted"/>
<gene>
    <name evidence="1" type="ORF">Syun_020428</name>
</gene>
<accession>A0AAP0IDW0</accession>
<sequence>MVRSKTDNQSSNAKALKFLCSYGGKILPAARTASCATSEARSESSLSTDPSLFQVDDQDCCVGAIGEDGWMD</sequence>
<comment type="caution">
    <text evidence="1">The sequence shown here is derived from an EMBL/GenBank/DDBJ whole genome shotgun (WGS) entry which is preliminary data.</text>
</comment>
<evidence type="ECO:0000313" key="1">
    <source>
        <dbReference type="EMBL" id="KAK9113631.1"/>
    </source>
</evidence>
<evidence type="ECO:0000313" key="2">
    <source>
        <dbReference type="Proteomes" id="UP001420932"/>
    </source>
</evidence>
<organism evidence="1 2">
    <name type="scientific">Stephania yunnanensis</name>
    <dbReference type="NCBI Taxonomy" id="152371"/>
    <lineage>
        <taxon>Eukaryota</taxon>
        <taxon>Viridiplantae</taxon>
        <taxon>Streptophyta</taxon>
        <taxon>Embryophyta</taxon>
        <taxon>Tracheophyta</taxon>
        <taxon>Spermatophyta</taxon>
        <taxon>Magnoliopsida</taxon>
        <taxon>Ranunculales</taxon>
        <taxon>Menispermaceae</taxon>
        <taxon>Menispermoideae</taxon>
        <taxon>Cissampelideae</taxon>
        <taxon>Stephania</taxon>
    </lineage>
</organism>
<name>A0AAP0IDW0_9MAGN</name>
<protein>
    <submittedName>
        <fullName evidence="1">Uncharacterized protein</fullName>
    </submittedName>
</protein>
<reference evidence="1 2" key="1">
    <citation type="submission" date="2024-01" db="EMBL/GenBank/DDBJ databases">
        <title>Genome assemblies of Stephania.</title>
        <authorList>
            <person name="Yang L."/>
        </authorList>
    </citation>
    <scope>NUCLEOTIDE SEQUENCE [LARGE SCALE GENOMIC DNA]</scope>
    <source>
        <strain evidence="1">YNDBR</strain>
        <tissue evidence="1">Leaf</tissue>
    </source>
</reference>
<keyword evidence="2" id="KW-1185">Reference proteome</keyword>
<dbReference type="AlphaFoldDB" id="A0AAP0IDW0"/>
<dbReference type="Proteomes" id="UP001420932">
    <property type="component" value="Unassembled WGS sequence"/>
</dbReference>
<dbReference type="EMBL" id="JBBNAF010000009">
    <property type="protein sequence ID" value="KAK9113631.1"/>
    <property type="molecule type" value="Genomic_DNA"/>
</dbReference>